<name>E9FSG6_DAPPU</name>
<reference evidence="2 3" key="1">
    <citation type="journal article" date="2011" name="Science">
        <title>The ecoresponsive genome of Daphnia pulex.</title>
        <authorList>
            <person name="Colbourne J.K."/>
            <person name="Pfrender M.E."/>
            <person name="Gilbert D."/>
            <person name="Thomas W.K."/>
            <person name="Tucker A."/>
            <person name="Oakley T.H."/>
            <person name="Tokishita S."/>
            <person name="Aerts A."/>
            <person name="Arnold G.J."/>
            <person name="Basu M.K."/>
            <person name="Bauer D.J."/>
            <person name="Caceres C.E."/>
            <person name="Carmel L."/>
            <person name="Casola C."/>
            <person name="Choi J.H."/>
            <person name="Detter J.C."/>
            <person name="Dong Q."/>
            <person name="Dusheyko S."/>
            <person name="Eads B.D."/>
            <person name="Frohlich T."/>
            <person name="Geiler-Samerotte K.A."/>
            <person name="Gerlach D."/>
            <person name="Hatcher P."/>
            <person name="Jogdeo S."/>
            <person name="Krijgsveld J."/>
            <person name="Kriventseva E.V."/>
            <person name="Kultz D."/>
            <person name="Laforsch C."/>
            <person name="Lindquist E."/>
            <person name="Lopez J."/>
            <person name="Manak J.R."/>
            <person name="Muller J."/>
            <person name="Pangilinan J."/>
            <person name="Patwardhan R.P."/>
            <person name="Pitluck S."/>
            <person name="Pritham E.J."/>
            <person name="Rechtsteiner A."/>
            <person name="Rho M."/>
            <person name="Rogozin I.B."/>
            <person name="Sakarya O."/>
            <person name="Salamov A."/>
            <person name="Schaack S."/>
            <person name="Shapiro H."/>
            <person name="Shiga Y."/>
            <person name="Skalitzky C."/>
            <person name="Smith Z."/>
            <person name="Souvorov A."/>
            <person name="Sung W."/>
            <person name="Tang Z."/>
            <person name="Tsuchiya D."/>
            <person name="Tu H."/>
            <person name="Vos H."/>
            <person name="Wang M."/>
            <person name="Wolf Y.I."/>
            <person name="Yamagata H."/>
            <person name="Yamada T."/>
            <person name="Ye Y."/>
            <person name="Shaw J.R."/>
            <person name="Andrews J."/>
            <person name="Crease T.J."/>
            <person name="Tang H."/>
            <person name="Lucas S.M."/>
            <person name="Robertson H.M."/>
            <person name="Bork P."/>
            <person name="Koonin E.V."/>
            <person name="Zdobnov E.M."/>
            <person name="Grigoriev I.V."/>
            <person name="Lynch M."/>
            <person name="Boore J.L."/>
        </authorList>
    </citation>
    <scope>NUCLEOTIDE SEQUENCE [LARGE SCALE GENOMIC DNA]</scope>
</reference>
<dbReference type="KEGG" id="dpx:DAPPUDRAFT_232827"/>
<dbReference type="EMBL" id="GL732524">
    <property type="protein sequence ID" value="EFX89835.1"/>
    <property type="molecule type" value="Genomic_DNA"/>
</dbReference>
<sequence length="53" mass="6527">MSLGHSVRMQRANERLPSHPRWENFRLWLQRPNPQRLGQNEKRQQQQQQQHGK</sequence>
<organism evidence="2 3">
    <name type="scientific">Daphnia pulex</name>
    <name type="common">Water flea</name>
    <dbReference type="NCBI Taxonomy" id="6669"/>
    <lineage>
        <taxon>Eukaryota</taxon>
        <taxon>Metazoa</taxon>
        <taxon>Ecdysozoa</taxon>
        <taxon>Arthropoda</taxon>
        <taxon>Crustacea</taxon>
        <taxon>Branchiopoda</taxon>
        <taxon>Diplostraca</taxon>
        <taxon>Cladocera</taxon>
        <taxon>Anomopoda</taxon>
        <taxon>Daphniidae</taxon>
        <taxon>Daphnia</taxon>
    </lineage>
</organism>
<evidence type="ECO:0000256" key="1">
    <source>
        <dbReference type="SAM" id="MobiDB-lite"/>
    </source>
</evidence>
<dbReference type="HOGENOM" id="CLU_3070788_0_0_1"/>
<protein>
    <submittedName>
        <fullName evidence="2">Uncharacterized protein</fullName>
    </submittedName>
</protein>
<keyword evidence="3" id="KW-1185">Reference proteome</keyword>
<feature type="compositionally biased region" description="Basic and acidic residues" evidence="1">
    <location>
        <begin position="11"/>
        <end position="24"/>
    </location>
</feature>
<feature type="region of interest" description="Disordered" evidence="1">
    <location>
        <begin position="1"/>
        <end position="53"/>
    </location>
</feature>
<dbReference type="InParanoid" id="E9FSG6"/>
<evidence type="ECO:0000313" key="3">
    <source>
        <dbReference type="Proteomes" id="UP000000305"/>
    </source>
</evidence>
<dbReference type="AlphaFoldDB" id="E9FSG6"/>
<gene>
    <name evidence="2" type="ORF">DAPPUDRAFT_232827</name>
</gene>
<dbReference type="Proteomes" id="UP000000305">
    <property type="component" value="Unassembled WGS sequence"/>
</dbReference>
<evidence type="ECO:0000313" key="2">
    <source>
        <dbReference type="EMBL" id="EFX89835.1"/>
    </source>
</evidence>
<accession>E9FSG6</accession>
<proteinExistence type="predicted"/>